<dbReference type="EMBL" id="CP116810">
    <property type="protein sequence ID" value="WCL94514.1"/>
    <property type="molecule type" value="Genomic_DNA"/>
</dbReference>
<dbReference type="RefSeq" id="WP_011159856.1">
    <property type="nucleotide sequence ID" value="NZ_CP116810.1"/>
</dbReference>
<evidence type="ECO:0000256" key="1">
    <source>
        <dbReference type="ARBA" id="ARBA00022553"/>
    </source>
</evidence>
<dbReference type="PhylomeDB" id="Q6N1T2"/>
<evidence type="ECO:0000259" key="5">
    <source>
        <dbReference type="PROSITE" id="PS50110"/>
    </source>
</evidence>
<evidence type="ECO:0000256" key="4">
    <source>
        <dbReference type="PROSITE-ProRule" id="PRU00169"/>
    </source>
</evidence>
<dbReference type="SUPFAM" id="SSF52172">
    <property type="entry name" value="CheY-like"/>
    <property type="match status" value="1"/>
</dbReference>
<dbReference type="PANTHER" id="PTHR44591:SF3">
    <property type="entry name" value="RESPONSE REGULATORY DOMAIN-CONTAINING PROTEIN"/>
    <property type="match status" value="1"/>
</dbReference>
<dbReference type="HOGENOM" id="CLU_140353_0_0_5"/>
<dbReference type="SMART" id="SM00448">
    <property type="entry name" value="REC"/>
    <property type="match status" value="1"/>
</dbReference>
<accession>Q6N1T2</accession>
<dbReference type="PROSITE" id="PS50110">
    <property type="entry name" value="RESPONSE_REGULATORY"/>
    <property type="match status" value="1"/>
</dbReference>
<dbReference type="STRING" id="258594.RPA4322"/>
<dbReference type="InterPro" id="IPR011006">
    <property type="entry name" value="CheY-like_superfamily"/>
</dbReference>
<reference evidence="7" key="3">
    <citation type="submission" date="2022-12" db="EMBL/GenBank/DDBJ databases">
        <title>Complete genome sequence of Rhodopseudomonas palustris CGA0092 and corrections to the R. palustris CGA009 genome sequence.</title>
        <authorList>
            <person name="Mazny B.R."/>
            <person name="Sheff O.F."/>
            <person name="LaSarre B."/>
            <person name="McKinlay A."/>
            <person name="McKinlay J.B."/>
        </authorList>
    </citation>
    <scope>NUCLEOTIDE SEQUENCE</scope>
    <source>
        <strain evidence="7">CGA009</strain>
    </source>
</reference>
<sequence length="152" mass="16603">MTDHPESSAAAAAGSAELKPRLLVIDDDQVHRTIICKIAVRAGFEPVEAGTLDEVVELTTYNDFEGVTLDLSLGEQAGTEVLRHFADRDFRAPVIILSGAKSEIARKAHDFGESLDLTMLEAVSKPVDLTELREQLSIIARTWRIMHHAALG</sequence>
<gene>
    <name evidence="6" type="ordered locus">RPA4322</name>
    <name evidence="7" type="ORF">TX73_022395</name>
</gene>
<evidence type="ECO:0000256" key="2">
    <source>
        <dbReference type="ARBA" id="ARBA00023015"/>
    </source>
</evidence>
<dbReference type="GeneID" id="66895452"/>
<dbReference type="KEGG" id="rpa:TX73_022395"/>
<protein>
    <submittedName>
        <fullName evidence="6 7">Response regulator</fullName>
    </submittedName>
</protein>
<reference evidence="6 8" key="2">
    <citation type="journal article" date="2004" name="Nat. Biotechnol.">
        <title>Complete genome sequence of the metabolically versatile photosynthetic bacterium Rhodopseudomonas palustris.</title>
        <authorList>
            <person name="Larimer F.W."/>
            <person name="Chain P."/>
            <person name="Hauser L."/>
            <person name="Lamerdin J."/>
            <person name="Malfatti S."/>
            <person name="Do L."/>
            <person name="Land M.L."/>
            <person name="Pelletier D.A."/>
            <person name="Beatty J.T."/>
            <person name="Lang A.S."/>
            <person name="Tabita F.R."/>
            <person name="Gibson J.L."/>
            <person name="Hanson T.E."/>
            <person name="Bobst C."/>
            <person name="Torres J.L."/>
            <person name="Peres C."/>
            <person name="Harrison F.H."/>
            <person name="Gibson J."/>
            <person name="Harwood C.S."/>
        </authorList>
    </citation>
    <scope>NUCLEOTIDE SEQUENCE [LARGE SCALE GENOMIC DNA]</scope>
    <source>
        <strain evidence="8">ATCC BAA-98 / CGA009</strain>
        <strain evidence="6">CGA009</strain>
    </source>
</reference>
<dbReference type="EMBL" id="BX572606">
    <property type="protein sequence ID" value="CAE29763.1"/>
    <property type="molecule type" value="Genomic_DNA"/>
</dbReference>
<evidence type="ECO:0000313" key="7">
    <source>
        <dbReference type="EMBL" id="WCL94514.1"/>
    </source>
</evidence>
<reference evidence="7" key="1">
    <citation type="submission" date="2003-07" db="EMBL/GenBank/DDBJ databases">
        <authorList>
            <consortium name="Rhodopseudomonas genome consortium"/>
            <person name="Larimer F."/>
            <person name="Harwood C."/>
        </authorList>
    </citation>
    <scope>NUCLEOTIDE SEQUENCE</scope>
    <source>
        <strain evidence="7">CGA009</strain>
    </source>
</reference>
<evidence type="ECO:0000313" key="6">
    <source>
        <dbReference type="EMBL" id="CAE29763.1"/>
    </source>
</evidence>
<keyword evidence="3" id="KW-0804">Transcription</keyword>
<dbReference type="InterPro" id="IPR001789">
    <property type="entry name" value="Sig_transdc_resp-reg_receiver"/>
</dbReference>
<evidence type="ECO:0000313" key="8">
    <source>
        <dbReference type="Proteomes" id="UP000001426"/>
    </source>
</evidence>
<dbReference type="PANTHER" id="PTHR44591">
    <property type="entry name" value="STRESS RESPONSE REGULATOR PROTEIN 1"/>
    <property type="match status" value="1"/>
</dbReference>
<dbReference type="Gene3D" id="3.40.50.2300">
    <property type="match status" value="1"/>
</dbReference>
<organism evidence="6">
    <name type="scientific">Rhodopseudomonas palustris (strain ATCC BAA-98 / CGA009)</name>
    <dbReference type="NCBI Taxonomy" id="258594"/>
    <lineage>
        <taxon>Bacteria</taxon>
        <taxon>Pseudomonadati</taxon>
        <taxon>Pseudomonadota</taxon>
        <taxon>Alphaproteobacteria</taxon>
        <taxon>Hyphomicrobiales</taxon>
        <taxon>Nitrobacteraceae</taxon>
        <taxon>Rhodopseudomonas</taxon>
    </lineage>
</organism>
<keyword evidence="8" id="KW-1185">Reference proteome</keyword>
<feature type="modified residue" description="4-aspartylphosphate" evidence="4">
    <location>
        <position position="70"/>
    </location>
</feature>
<dbReference type="AlphaFoldDB" id="Q6N1T2"/>
<dbReference type="Proteomes" id="UP000001426">
    <property type="component" value="Chromosome"/>
</dbReference>
<keyword evidence="1 4" id="KW-0597">Phosphoprotein</keyword>
<proteinExistence type="predicted"/>
<name>Q6N1T2_RHOPA</name>
<evidence type="ECO:0000256" key="3">
    <source>
        <dbReference type="ARBA" id="ARBA00023163"/>
    </source>
</evidence>
<dbReference type="Pfam" id="PF00072">
    <property type="entry name" value="Response_reg"/>
    <property type="match status" value="1"/>
</dbReference>
<feature type="domain" description="Response regulatory" evidence="5">
    <location>
        <begin position="21"/>
        <end position="140"/>
    </location>
</feature>
<keyword evidence="2" id="KW-0805">Transcription regulation</keyword>
<dbReference type="InterPro" id="IPR050595">
    <property type="entry name" value="Bact_response_regulator"/>
</dbReference>
<dbReference type="GO" id="GO:0000160">
    <property type="term" value="P:phosphorelay signal transduction system"/>
    <property type="evidence" value="ECO:0007669"/>
    <property type="project" value="InterPro"/>
</dbReference>
<dbReference type="eggNOG" id="COG2204">
    <property type="taxonomic scope" value="Bacteria"/>
</dbReference>